<dbReference type="SUPFAM" id="SSF53756">
    <property type="entry name" value="UDP-Glycosyltransferase/glycogen phosphorylase"/>
    <property type="match status" value="1"/>
</dbReference>
<gene>
    <name evidence="5" type="ORF">GCM10009545_17920</name>
    <name evidence="6" type="ORF">GCM10011581_46100</name>
</gene>
<reference evidence="6" key="3">
    <citation type="submission" date="2020-09" db="EMBL/GenBank/DDBJ databases">
        <authorList>
            <person name="Sun Q."/>
            <person name="Zhou Y."/>
        </authorList>
    </citation>
    <scope>NUCLEOTIDE SEQUENCE</scope>
    <source>
        <strain evidence="6">CGMCC 4.7206</strain>
    </source>
</reference>
<keyword evidence="6" id="KW-0808">Transferase</keyword>
<dbReference type="InterPro" id="IPR010610">
    <property type="entry name" value="EryCIII-like_C"/>
</dbReference>
<dbReference type="Proteomes" id="UP000597989">
    <property type="component" value="Unassembled WGS sequence"/>
</dbReference>
<name>A0A917NIU0_9PSEU</name>
<evidence type="ECO:0000313" key="8">
    <source>
        <dbReference type="Proteomes" id="UP001500220"/>
    </source>
</evidence>
<feature type="domain" description="Glycosyltransferase family 28 N-terminal" evidence="3">
    <location>
        <begin position="3"/>
        <end position="104"/>
    </location>
</feature>
<dbReference type="RefSeq" id="WP_188991131.1">
    <property type="nucleotide sequence ID" value="NZ_BAAAHC010000007.1"/>
</dbReference>
<dbReference type="EMBL" id="BMMT01000022">
    <property type="protein sequence ID" value="GGJ03833.1"/>
    <property type="molecule type" value="Genomic_DNA"/>
</dbReference>
<dbReference type="InterPro" id="IPR050426">
    <property type="entry name" value="Glycosyltransferase_28"/>
</dbReference>
<dbReference type="Gene3D" id="3.40.50.2000">
    <property type="entry name" value="Glycogen Phosphorylase B"/>
    <property type="match status" value="2"/>
</dbReference>
<reference evidence="6 7" key="1">
    <citation type="journal article" date="2014" name="Int. J. Syst. Evol. Microbiol.">
        <title>Complete genome sequence of Corynebacterium casei LMG S-19264T (=DSM 44701T), isolated from a smear-ripened cheese.</title>
        <authorList>
            <consortium name="US DOE Joint Genome Institute (JGI-PGF)"/>
            <person name="Walter F."/>
            <person name="Albersmeier A."/>
            <person name="Kalinowski J."/>
            <person name="Ruckert C."/>
        </authorList>
    </citation>
    <scope>NUCLEOTIDE SEQUENCE [LARGE SCALE GENOMIC DNA]</scope>
    <source>
        <strain evidence="6 7">CGMCC 4.7206</strain>
    </source>
</reference>
<dbReference type="Pfam" id="PF03033">
    <property type="entry name" value="Glyco_transf_28"/>
    <property type="match status" value="1"/>
</dbReference>
<dbReference type="Proteomes" id="UP001500220">
    <property type="component" value="Unassembled WGS sequence"/>
</dbReference>
<dbReference type="GO" id="GO:0008194">
    <property type="term" value="F:UDP-glycosyltransferase activity"/>
    <property type="evidence" value="ECO:0007669"/>
    <property type="project" value="InterPro"/>
</dbReference>
<dbReference type="AlphaFoldDB" id="A0A917NIU0"/>
<dbReference type="Pfam" id="PF06722">
    <property type="entry name" value="EryCIII-like_C"/>
    <property type="match status" value="1"/>
</dbReference>
<dbReference type="InterPro" id="IPR004276">
    <property type="entry name" value="GlycoTrans_28_N"/>
</dbReference>
<reference evidence="5" key="4">
    <citation type="submission" date="2023-12" db="EMBL/GenBank/DDBJ databases">
        <authorList>
            <person name="Sun Q."/>
            <person name="Inoue M."/>
        </authorList>
    </citation>
    <scope>NUCLEOTIDE SEQUENCE</scope>
    <source>
        <strain evidence="5">JCM 10664</strain>
    </source>
</reference>
<evidence type="ECO:0000313" key="6">
    <source>
        <dbReference type="EMBL" id="GGJ03833.1"/>
    </source>
</evidence>
<evidence type="ECO:0000313" key="7">
    <source>
        <dbReference type="Proteomes" id="UP000597989"/>
    </source>
</evidence>
<proteinExistence type="predicted"/>
<keyword evidence="8" id="KW-1185">Reference proteome</keyword>
<accession>A0A917NIU0</accession>
<protein>
    <submittedName>
        <fullName evidence="6">Glycosyl transferase</fullName>
    </submittedName>
    <submittedName>
        <fullName evidence="5">Glycosyltransferase</fullName>
    </submittedName>
</protein>
<evidence type="ECO:0000256" key="1">
    <source>
        <dbReference type="ARBA" id="ARBA00004660"/>
    </source>
</evidence>
<reference evidence="5 8" key="2">
    <citation type="journal article" date="2019" name="Int. J. Syst. Evol. Microbiol.">
        <title>The Global Catalogue of Microorganisms (GCM) 10K type strain sequencing project: providing services to taxonomists for standard genome sequencing and annotation.</title>
        <authorList>
            <consortium name="The Broad Institute Genomics Platform"/>
            <consortium name="The Broad Institute Genome Sequencing Center for Infectious Disease"/>
            <person name="Wu L."/>
            <person name="Ma J."/>
        </authorList>
    </citation>
    <scope>NUCLEOTIDE SEQUENCE [LARGE SCALE GENOMIC DNA]</scope>
    <source>
        <strain evidence="5 8">JCM 10664</strain>
    </source>
</reference>
<keyword evidence="2" id="KW-0045">Antibiotic biosynthesis</keyword>
<dbReference type="CDD" id="cd03784">
    <property type="entry name" value="GT1_Gtf-like"/>
    <property type="match status" value="1"/>
</dbReference>
<evidence type="ECO:0000259" key="3">
    <source>
        <dbReference type="Pfam" id="PF03033"/>
    </source>
</evidence>
<evidence type="ECO:0000256" key="2">
    <source>
        <dbReference type="ARBA" id="ARBA00023194"/>
    </source>
</evidence>
<dbReference type="FunFam" id="3.40.50.2000:FF:000009">
    <property type="entry name" value="Sterol 3-beta-glucosyltransferase UGT80A2"/>
    <property type="match status" value="1"/>
</dbReference>
<evidence type="ECO:0000259" key="4">
    <source>
        <dbReference type="Pfam" id="PF06722"/>
    </source>
</evidence>
<feature type="domain" description="Erythromycin biosynthesis protein CIII-like C-terminal" evidence="4">
    <location>
        <begin position="289"/>
        <end position="378"/>
    </location>
</feature>
<dbReference type="PANTHER" id="PTHR48050">
    <property type="entry name" value="STEROL 3-BETA-GLUCOSYLTRANSFERASE"/>
    <property type="match status" value="1"/>
</dbReference>
<dbReference type="EMBL" id="BAAAHC010000007">
    <property type="protein sequence ID" value="GAA0516238.1"/>
    <property type="molecule type" value="Genomic_DNA"/>
</dbReference>
<dbReference type="GO" id="GO:0033072">
    <property type="term" value="P:vancomycin biosynthetic process"/>
    <property type="evidence" value="ECO:0007669"/>
    <property type="project" value="UniProtKB-ARBA"/>
</dbReference>
<comment type="caution">
    <text evidence="6">The sequence shown here is derived from an EMBL/GenBank/DDBJ whole genome shotgun (WGS) entry which is preliminary data.</text>
</comment>
<dbReference type="PANTHER" id="PTHR48050:SF13">
    <property type="entry name" value="STEROL 3-BETA-GLUCOSYLTRANSFERASE UGT80A2"/>
    <property type="match status" value="1"/>
</dbReference>
<sequence>MRVLLSTIGSRGEVQPVAALASRLQALGQDVRVCVSPDFCDWIEDLGIPAIPLGPAMRPAATSGERSWDLSSPEGRRRAAADAVAAQFATLPEAARGCEVLVACGAVLVAGRSVAELVGAGYVHVHYCPATVPSPHHAPAPWPGWPQDETGPHRQRWAWDARRWNDTWGPALNAHRARAGLAPVEDVRSHVLGDQPLLAADPVLGPWPEPDDPAVRQTGAWILPDKRPLPPELAAFLDAGEPPVYFGLGSMRSPHEDVSRVLVDAARALGRRVIISRGWANLPLPDKGDDCLLVGEVNHQALFRRVAAVVHHGGAGTTTAAAKAGAAQVVLPQVYDQHYWARRVDHLGIGVAHPRGVPTVDSLTGALSRALAPDVAARARDVATTIRTDGTRVAAQHLLDPQLRPSRESRP</sequence>
<dbReference type="GO" id="GO:0005975">
    <property type="term" value="P:carbohydrate metabolic process"/>
    <property type="evidence" value="ECO:0007669"/>
    <property type="project" value="InterPro"/>
</dbReference>
<comment type="pathway">
    <text evidence="1">Antibiotic biosynthesis; vancomycin biosynthesis.</text>
</comment>
<dbReference type="GO" id="GO:0016758">
    <property type="term" value="F:hexosyltransferase activity"/>
    <property type="evidence" value="ECO:0007669"/>
    <property type="project" value="InterPro"/>
</dbReference>
<dbReference type="InterPro" id="IPR002213">
    <property type="entry name" value="UDP_glucos_trans"/>
</dbReference>
<organism evidence="6 7">
    <name type="scientific">Saccharopolyspora thermophila</name>
    <dbReference type="NCBI Taxonomy" id="89367"/>
    <lineage>
        <taxon>Bacteria</taxon>
        <taxon>Bacillati</taxon>
        <taxon>Actinomycetota</taxon>
        <taxon>Actinomycetes</taxon>
        <taxon>Pseudonocardiales</taxon>
        <taxon>Pseudonocardiaceae</taxon>
        <taxon>Saccharopolyspora</taxon>
    </lineage>
</organism>
<evidence type="ECO:0000313" key="5">
    <source>
        <dbReference type="EMBL" id="GAA0516238.1"/>
    </source>
</evidence>